<feature type="compositionally biased region" description="Basic and acidic residues" evidence="1">
    <location>
        <begin position="1"/>
        <end position="13"/>
    </location>
</feature>
<keyword evidence="3" id="KW-1185">Reference proteome</keyword>
<dbReference type="HOGENOM" id="CLU_2412200_0_0_11"/>
<sequence length="92" mass="10432">MDSFTGHRWEESGGFRAAARRSPHDERDTPADDCATAFLSAVDEALWVLLDAQRAPACAFAGAARRHEHIRQLRRLLDRLHELLSQWQKAPP</sequence>
<evidence type="ECO:0000313" key="2">
    <source>
        <dbReference type="EMBL" id="ACY96579.1"/>
    </source>
</evidence>
<evidence type="ECO:0000256" key="1">
    <source>
        <dbReference type="SAM" id="MobiDB-lite"/>
    </source>
</evidence>
<organism evidence="2 3">
    <name type="scientific">Thermomonospora curvata (strain ATCC 19995 / DSM 43183 / JCM 3096 / KCTC 9072 / NBRC 15933 / NCIMB 10081 / Henssen B9)</name>
    <dbReference type="NCBI Taxonomy" id="471852"/>
    <lineage>
        <taxon>Bacteria</taxon>
        <taxon>Bacillati</taxon>
        <taxon>Actinomycetota</taxon>
        <taxon>Actinomycetes</taxon>
        <taxon>Streptosporangiales</taxon>
        <taxon>Thermomonosporaceae</taxon>
        <taxon>Thermomonospora</taxon>
    </lineage>
</organism>
<reference evidence="2 3" key="1">
    <citation type="journal article" date="2011" name="Stand. Genomic Sci.">
        <title>Complete genome sequence of Thermomonospora curvata type strain (B9).</title>
        <authorList>
            <person name="Chertkov O."/>
            <person name="Sikorski J."/>
            <person name="Nolan M."/>
            <person name="Lapidus A."/>
            <person name="Lucas S."/>
            <person name="Del Rio T.G."/>
            <person name="Tice H."/>
            <person name="Cheng J.F."/>
            <person name="Goodwin L."/>
            <person name="Pitluck S."/>
            <person name="Liolios K."/>
            <person name="Ivanova N."/>
            <person name="Mavromatis K."/>
            <person name="Mikhailova N."/>
            <person name="Ovchinnikova G."/>
            <person name="Pati A."/>
            <person name="Chen A."/>
            <person name="Palaniappan K."/>
            <person name="Djao O.D."/>
            <person name="Land M."/>
            <person name="Hauser L."/>
            <person name="Chang Y.J."/>
            <person name="Jeffries C.D."/>
            <person name="Brettin T."/>
            <person name="Han C."/>
            <person name="Detter J.C."/>
            <person name="Rohde M."/>
            <person name="Goker M."/>
            <person name="Woyke T."/>
            <person name="Bristow J."/>
            <person name="Eisen J.A."/>
            <person name="Markowitz V."/>
            <person name="Hugenholtz P."/>
            <person name="Klenk H.P."/>
            <person name="Kyrpides N.C."/>
        </authorList>
    </citation>
    <scope>NUCLEOTIDE SEQUENCE [LARGE SCALE GENOMIC DNA]</scope>
    <source>
        <strain evidence="3">ATCC 19995 / DSM 43183 / JCM 3096 / KCTC 9072 / NBRC 15933 / NCIMB 10081 / Henssen B9</strain>
    </source>
</reference>
<dbReference type="AlphaFoldDB" id="D1A7J0"/>
<name>D1A7J0_THECD</name>
<evidence type="ECO:0000313" key="3">
    <source>
        <dbReference type="Proteomes" id="UP000001918"/>
    </source>
</evidence>
<accession>D1A7J0</accession>
<protein>
    <submittedName>
        <fullName evidence="2">Uncharacterized protein</fullName>
    </submittedName>
</protein>
<dbReference type="KEGG" id="tcu:Tcur_0993"/>
<dbReference type="Proteomes" id="UP000001918">
    <property type="component" value="Chromosome"/>
</dbReference>
<dbReference type="EMBL" id="CP001738">
    <property type="protein sequence ID" value="ACY96579.1"/>
    <property type="molecule type" value="Genomic_DNA"/>
</dbReference>
<feature type="region of interest" description="Disordered" evidence="1">
    <location>
        <begin position="1"/>
        <end position="31"/>
    </location>
</feature>
<gene>
    <name evidence="2" type="ordered locus">Tcur_0993</name>
</gene>
<dbReference type="RefSeq" id="WP_012851363.1">
    <property type="nucleotide sequence ID" value="NC_013510.1"/>
</dbReference>
<proteinExistence type="predicted"/>